<name>A0A0M0LR15_9EUKA</name>
<proteinExistence type="inferred from homology"/>
<comment type="catalytic activity">
    <reaction evidence="7">
        <text>arsenic triglutathione + 2 [thioredoxin]-dithiol + 2 S-adenosyl-L-methionine + H2O = dimethylarsinous acid + 2 [thioredoxin]-disulfide + 3 glutathione + 2 S-adenosyl-L-homocysteine + 2 H(+)</text>
        <dbReference type="Rhea" id="RHEA:69464"/>
        <dbReference type="Rhea" id="RHEA-COMP:10698"/>
        <dbReference type="Rhea" id="RHEA-COMP:10700"/>
        <dbReference type="ChEBI" id="CHEBI:15377"/>
        <dbReference type="ChEBI" id="CHEBI:15378"/>
        <dbReference type="ChEBI" id="CHEBI:23808"/>
        <dbReference type="ChEBI" id="CHEBI:29950"/>
        <dbReference type="ChEBI" id="CHEBI:50058"/>
        <dbReference type="ChEBI" id="CHEBI:57856"/>
        <dbReference type="ChEBI" id="CHEBI:57925"/>
        <dbReference type="ChEBI" id="CHEBI:59789"/>
        <dbReference type="ChEBI" id="CHEBI:183640"/>
        <dbReference type="EC" id="2.1.1.137"/>
    </reaction>
</comment>
<dbReference type="AlphaFoldDB" id="A0A0M0LR15"/>
<dbReference type="PANTHER" id="PTHR43675:SF8">
    <property type="entry name" value="ARSENITE METHYLTRANSFERASE"/>
    <property type="match status" value="1"/>
</dbReference>
<dbReference type="CDD" id="cd02440">
    <property type="entry name" value="AdoMet_MTases"/>
    <property type="match status" value="1"/>
</dbReference>
<comment type="caution">
    <text evidence="11">The sequence shown here is derived from an EMBL/GenBank/DDBJ whole genome shotgun (WGS) entry which is preliminary data.</text>
</comment>
<dbReference type="Proteomes" id="UP000037460">
    <property type="component" value="Unassembled WGS sequence"/>
</dbReference>
<comment type="catalytic activity">
    <reaction evidence="8">
        <text>arsenic triglutathione + 3 [thioredoxin]-dithiol + 3 S-adenosyl-L-methionine = trimethylarsine + 3 [thioredoxin]-disulfide + 3 glutathione + 3 S-adenosyl-L-homocysteine + 3 H(+)</text>
        <dbReference type="Rhea" id="RHEA:69432"/>
        <dbReference type="Rhea" id="RHEA-COMP:10698"/>
        <dbReference type="Rhea" id="RHEA-COMP:10700"/>
        <dbReference type="ChEBI" id="CHEBI:15378"/>
        <dbReference type="ChEBI" id="CHEBI:27130"/>
        <dbReference type="ChEBI" id="CHEBI:29950"/>
        <dbReference type="ChEBI" id="CHEBI:50058"/>
        <dbReference type="ChEBI" id="CHEBI:57856"/>
        <dbReference type="ChEBI" id="CHEBI:57925"/>
        <dbReference type="ChEBI" id="CHEBI:59789"/>
        <dbReference type="ChEBI" id="CHEBI:183640"/>
        <dbReference type="EC" id="2.1.1.137"/>
    </reaction>
</comment>
<gene>
    <name evidence="11" type="ORF">Ctob_014097</name>
</gene>
<dbReference type="Gene3D" id="3.40.50.150">
    <property type="entry name" value="Vaccinia Virus protein VP39"/>
    <property type="match status" value="1"/>
</dbReference>
<sequence length="222" mass="23141">MASRYVAAVAAGFAGAAIGYYFLARRKREAVYVMDREAVYRAYEGVAEGTQSCCVTAVKDKGGAMGYSASDRQLGEASGADLGLGCGNPVSLAALREGEIVVDLGCGAGIDCLLASKAVGPTGKAFGVDMVPAMLKKAREAARRLGVANTNFLLGEIEHLPLPDATADVVISNCVINLSPDKAAVCREAFRVLKPGGRVAVSDVVRTQELPQRLKDEQALAC</sequence>
<keyword evidence="9" id="KW-1133">Transmembrane helix</keyword>
<keyword evidence="9" id="KW-0812">Transmembrane</keyword>
<evidence type="ECO:0000313" key="12">
    <source>
        <dbReference type="Proteomes" id="UP000037460"/>
    </source>
</evidence>
<dbReference type="EC" id="2.1.1.137" evidence="4"/>
<evidence type="ECO:0000256" key="8">
    <source>
        <dbReference type="ARBA" id="ARBA00048428"/>
    </source>
</evidence>
<feature type="domain" description="Methyltransferase" evidence="10">
    <location>
        <begin position="97"/>
        <end position="219"/>
    </location>
</feature>
<evidence type="ECO:0000256" key="9">
    <source>
        <dbReference type="SAM" id="Phobius"/>
    </source>
</evidence>
<evidence type="ECO:0000256" key="4">
    <source>
        <dbReference type="ARBA" id="ARBA00034521"/>
    </source>
</evidence>
<accession>A0A0M0LR15</accession>
<dbReference type="EMBL" id="JWZX01000342">
    <property type="protein sequence ID" value="KOO53188.1"/>
    <property type="molecule type" value="Genomic_DNA"/>
</dbReference>
<keyword evidence="12" id="KW-1185">Reference proteome</keyword>
<dbReference type="InterPro" id="IPR029063">
    <property type="entry name" value="SAM-dependent_MTases_sf"/>
</dbReference>
<keyword evidence="11" id="KW-0489">Methyltransferase</keyword>
<keyword evidence="9" id="KW-0472">Membrane</keyword>
<evidence type="ECO:0000259" key="10">
    <source>
        <dbReference type="Pfam" id="PF13847"/>
    </source>
</evidence>
<evidence type="ECO:0000256" key="7">
    <source>
        <dbReference type="ARBA" id="ARBA00047943"/>
    </source>
</evidence>
<dbReference type="InterPro" id="IPR026669">
    <property type="entry name" value="Arsenite_MeTrfase-like"/>
</dbReference>
<keyword evidence="1 11" id="KW-0808">Transferase</keyword>
<dbReference type="OrthoDB" id="8300214at2759"/>
<reference evidence="12" key="1">
    <citation type="journal article" date="2015" name="PLoS Genet.">
        <title>Genome Sequence and Transcriptome Analyses of Chrysochromulina tobin: Metabolic Tools for Enhanced Algal Fitness in the Prominent Order Prymnesiales (Haptophyceae).</title>
        <authorList>
            <person name="Hovde B.T."/>
            <person name="Deodato C.R."/>
            <person name="Hunsperger H.M."/>
            <person name="Ryken S.A."/>
            <person name="Yost W."/>
            <person name="Jha R.K."/>
            <person name="Patterson J."/>
            <person name="Monnat R.J. Jr."/>
            <person name="Barlow S.B."/>
            <person name="Starkenburg S.R."/>
            <person name="Cattolico R.A."/>
        </authorList>
    </citation>
    <scope>NUCLEOTIDE SEQUENCE</scope>
    <source>
        <strain evidence="12">CCMP291</strain>
    </source>
</reference>
<dbReference type="Pfam" id="PF13847">
    <property type="entry name" value="Methyltransf_31"/>
    <property type="match status" value="1"/>
</dbReference>
<evidence type="ECO:0000256" key="1">
    <source>
        <dbReference type="ARBA" id="ARBA00022679"/>
    </source>
</evidence>
<organism evidence="11 12">
    <name type="scientific">Chrysochromulina tobinii</name>
    <dbReference type="NCBI Taxonomy" id="1460289"/>
    <lineage>
        <taxon>Eukaryota</taxon>
        <taxon>Haptista</taxon>
        <taxon>Haptophyta</taxon>
        <taxon>Prymnesiophyceae</taxon>
        <taxon>Prymnesiales</taxon>
        <taxon>Chrysochromulinaceae</taxon>
        <taxon>Chrysochromulina</taxon>
    </lineage>
</organism>
<comment type="catalytic activity">
    <reaction evidence="6">
        <text>arsenic triglutathione + [thioredoxin]-dithiol + S-adenosyl-L-methionine + 2 H2O = methylarsonous acid + [thioredoxin]-disulfide + 3 glutathione + S-adenosyl-L-homocysteine + H(+)</text>
        <dbReference type="Rhea" id="RHEA:69460"/>
        <dbReference type="Rhea" id="RHEA-COMP:10698"/>
        <dbReference type="Rhea" id="RHEA-COMP:10700"/>
        <dbReference type="ChEBI" id="CHEBI:15377"/>
        <dbReference type="ChEBI" id="CHEBI:15378"/>
        <dbReference type="ChEBI" id="CHEBI:17826"/>
        <dbReference type="ChEBI" id="CHEBI:29950"/>
        <dbReference type="ChEBI" id="CHEBI:50058"/>
        <dbReference type="ChEBI" id="CHEBI:57856"/>
        <dbReference type="ChEBI" id="CHEBI:57925"/>
        <dbReference type="ChEBI" id="CHEBI:59789"/>
        <dbReference type="ChEBI" id="CHEBI:183640"/>
        <dbReference type="EC" id="2.1.1.137"/>
    </reaction>
</comment>
<evidence type="ECO:0000256" key="6">
    <source>
        <dbReference type="ARBA" id="ARBA00047941"/>
    </source>
</evidence>
<dbReference type="PANTHER" id="PTHR43675">
    <property type="entry name" value="ARSENITE METHYLTRANSFERASE"/>
    <property type="match status" value="1"/>
</dbReference>
<keyword evidence="2" id="KW-0949">S-adenosyl-L-methionine</keyword>
<evidence type="ECO:0000256" key="3">
    <source>
        <dbReference type="ARBA" id="ARBA00034487"/>
    </source>
</evidence>
<comment type="similarity">
    <text evidence="3">Belongs to the methyltransferase superfamily. Arsenite methyltransferase family.</text>
</comment>
<dbReference type="InterPro" id="IPR025714">
    <property type="entry name" value="Methyltranfer_dom"/>
</dbReference>
<evidence type="ECO:0000256" key="2">
    <source>
        <dbReference type="ARBA" id="ARBA00022691"/>
    </source>
</evidence>
<evidence type="ECO:0000256" key="5">
    <source>
        <dbReference type="ARBA" id="ARBA00034545"/>
    </source>
</evidence>
<protein>
    <recommendedName>
        <fullName evidence="5">Arsenite methyltransferase</fullName>
        <ecNumber evidence="4">2.1.1.137</ecNumber>
    </recommendedName>
</protein>
<evidence type="ECO:0000313" key="11">
    <source>
        <dbReference type="EMBL" id="KOO53188.1"/>
    </source>
</evidence>
<dbReference type="GO" id="GO:0032259">
    <property type="term" value="P:methylation"/>
    <property type="evidence" value="ECO:0007669"/>
    <property type="project" value="UniProtKB-KW"/>
</dbReference>
<feature type="transmembrane region" description="Helical" evidence="9">
    <location>
        <begin position="6"/>
        <end position="24"/>
    </location>
</feature>
<dbReference type="GO" id="GO:0030791">
    <property type="term" value="F:arsenite methyltransferase activity"/>
    <property type="evidence" value="ECO:0007669"/>
    <property type="project" value="UniProtKB-EC"/>
</dbReference>
<dbReference type="SUPFAM" id="SSF53335">
    <property type="entry name" value="S-adenosyl-L-methionine-dependent methyltransferases"/>
    <property type="match status" value="1"/>
</dbReference>